<dbReference type="Proteomes" id="UP000482155">
    <property type="component" value="Unassembled WGS sequence"/>
</dbReference>
<evidence type="ECO:0000313" key="6">
    <source>
        <dbReference type="Proteomes" id="UP000482155"/>
    </source>
</evidence>
<protein>
    <submittedName>
        <fullName evidence="5">ABC transporter substrate-binding protein</fullName>
    </submittedName>
</protein>
<gene>
    <name evidence="5" type="ORF">G3574_23435</name>
</gene>
<accession>A0A6B3STF6</accession>
<dbReference type="InterPro" id="IPR028081">
    <property type="entry name" value="Leu-bd"/>
</dbReference>
<organism evidence="5 6">
    <name type="scientific">Noviherbaspirillum galbum</name>
    <dbReference type="NCBI Taxonomy" id="2709383"/>
    <lineage>
        <taxon>Bacteria</taxon>
        <taxon>Pseudomonadati</taxon>
        <taxon>Pseudomonadota</taxon>
        <taxon>Betaproteobacteria</taxon>
        <taxon>Burkholderiales</taxon>
        <taxon>Oxalobacteraceae</taxon>
        <taxon>Noviherbaspirillum</taxon>
    </lineage>
</organism>
<comment type="similarity">
    <text evidence="1">Belongs to the leucine-binding protein family.</text>
</comment>
<feature type="signal peptide" evidence="3">
    <location>
        <begin position="1"/>
        <end position="23"/>
    </location>
</feature>
<dbReference type="EMBL" id="JAAIVB010000078">
    <property type="protein sequence ID" value="NEX64047.1"/>
    <property type="molecule type" value="Genomic_DNA"/>
</dbReference>
<sequence length="377" mass="40793">MQFKILAAVLGAAGVVFTSTALAELASGEDKIIIGQTAGFTGQVQGPVTEMTNGARAYFAMVNQQGGVHGRRIELRSLDDRFDPKAAALNTEILITRDKVLAMFLTRGTPQTNAVLPLIEQHQVPLIAPSTGAATLADTFNQFVFNVRAKYQKEVEMGVEQFATVGLSRISLLHVDDAFGSDALEGYVREMKRRKLDVLQSVRFNREAPNIEETIAALRSRPPQAVIIAAAAPTAAAFIKQFRLRGMAMQVMVLSNNSSQAFLDLVGADGAGVIVSQVTPPPSLLVSKLGKEFSIASKAHNLTQSYAAMEGFVAAKVLVEGLRRAGSNPTRKSLIRGLESMRNVDMGGMTVDYGEARHFGSNYVELTILNKERKFIH</sequence>
<comment type="caution">
    <text evidence="5">The sequence shown here is derived from an EMBL/GenBank/DDBJ whole genome shotgun (WGS) entry which is preliminary data.</text>
</comment>
<dbReference type="AlphaFoldDB" id="A0A6B3STF6"/>
<proteinExistence type="inferred from homology"/>
<evidence type="ECO:0000259" key="4">
    <source>
        <dbReference type="Pfam" id="PF13458"/>
    </source>
</evidence>
<dbReference type="PANTHER" id="PTHR47235">
    <property type="entry name" value="BLR6548 PROTEIN"/>
    <property type="match status" value="1"/>
</dbReference>
<dbReference type="CDD" id="cd06326">
    <property type="entry name" value="PBP1_ABC_ligand_binding-like"/>
    <property type="match status" value="1"/>
</dbReference>
<evidence type="ECO:0000256" key="1">
    <source>
        <dbReference type="ARBA" id="ARBA00010062"/>
    </source>
</evidence>
<feature type="chain" id="PRO_5025390269" evidence="3">
    <location>
        <begin position="24"/>
        <end position="377"/>
    </location>
</feature>
<keyword evidence="2 3" id="KW-0732">Signal</keyword>
<evidence type="ECO:0000256" key="3">
    <source>
        <dbReference type="SAM" id="SignalP"/>
    </source>
</evidence>
<dbReference type="SUPFAM" id="SSF53822">
    <property type="entry name" value="Periplasmic binding protein-like I"/>
    <property type="match status" value="1"/>
</dbReference>
<dbReference type="Gene3D" id="3.40.50.2300">
    <property type="match status" value="2"/>
</dbReference>
<dbReference type="PANTHER" id="PTHR47235:SF1">
    <property type="entry name" value="BLR6548 PROTEIN"/>
    <property type="match status" value="1"/>
</dbReference>
<dbReference type="RefSeq" id="WP_163967968.1">
    <property type="nucleotide sequence ID" value="NZ_JAAIVB010000078.1"/>
</dbReference>
<evidence type="ECO:0000313" key="5">
    <source>
        <dbReference type="EMBL" id="NEX64047.1"/>
    </source>
</evidence>
<feature type="domain" description="Leucine-binding protein" evidence="4">
    <location>
        <begin position="32"/>
        <end position="363"/>
    </location>
</feature>
<keyword evidence="6" id="KW-1185">Reference proteome</keyword>
<name>A0A6B3STF6_9BURK</name>
<dbReference type="Pfam" id="PF13458">
    <property type="entry name" value="Peripla_BP_6"/>
    <property type="match status" value="1"/>
</dbReference>
<reference evidence="5 6" key="1">
    <citation type="submission" date="2020-02" db="EMBL/GenBank/DDBJ databases">
        <authorList>
            <person name="Kim M.K."/>
        </authorList>
    </citation>
    <scope>NUCLEOTIDE SEQUENCE [LARGE SCALE GENOMIC DNA]</scope>
    <source>
        <strain evidence="5 6">17J57-3</strain>
    </source>
</reference>
<evidence type="ECO:0000256" key="2">
    <source>
        <dbReference type="ARBA" id="ARBA00022729"/>
    </source>
</evidence>
<dbReference type="InterPro" id="IPR028082">
    <property type="entry name" value="Peripla_BP_I"/>
</dbReference>